<dbReference type="AlphaFoldDB" id="A0AAW0DRN8"/>
<evidence type="ECO:0000313" key="3">
    <source>
        <dbReference type="Proteomes" id="UP001362999"/>
    </source>
</evidence>
<organism evidence="2 3">
    <name type="scientific">Favolaschia claudopus</name>
    <dbReference type="NCBI Taxonomy" id="2862362"/>
    <lineage>
        <taxon>Eukaryota</taxon>
        <taxon>Fungi</taxon>
        <taxon>Dikarya</taxon>
        <taxon>Basidiomycota</taxon>
        <taxon>Agaricomycotina</taxon>
        <taxon>Agaricomycetes</taxon>
        <taxon>Agaricomycetidae</taxon>
        <taxon>Agaricales</taxon>
        <taxon>Marasmiineae</taxon>
        <taxon>Mycenaceae</taxon>
        <taxon>Favolaschia</taxon>
    </lineage>
</organism>
<proteinExistence type="predicted"/>
<dbReference type="GO" id="GO:0003729">
    <property type="term" value="F:mRNA binding"/>
    <property type="evidence" value="ECO:0007669"/>
    <property type="project" value="TreeGrafter"/>
</dbReference>
<dbReference type="PANTHER" id="PTHR47938">
    <property type="entry name" value="RESPIRATORY COMPLEX I CHAPERONE (CIA84), PUTATIVE (AFU_ORTHOLOGUE AFUA_2G06020)-RELATED"/>
    <property type="match status" value="1"/>
</dbReference>
<dbReference type="InterPro" id="IPR011990">
    <property type="entry name" value="TPR-like_helical_dom_sf"/>
</dbReference>
<dbReference type="Proteomes" id="UP001362999">
    <property type="component" value="Unassembled WGS sequence"/>
</dbReference>
<reference evidence="2 3" key="1">
    <citation type="journal article" date="2024" name="J Genomics">
        <title>Draft genome sequencing and assembly of Favolaschia claudopus CIRM-BRFM 2984 isolated from oak limbs.</title>
        <authorList>
            <person name="Navarro D."/>
            <person name="Drula E."/>
            <person name="Chaduli D."/>
            <person name="Cazenave R."/>
            <person name="Ahrendt S."/>
            <person name="Wang J."/>
            <person name="Lipzen A."/>
            <person name="Daum C."/>
            <person name="Barry K."/>
            <person name="Grigoriev I.V."/>
            <person name="Favel A."/>
            <person name="Rosso M.N."/>
            <person name="Martin F."/>
        </authorList>
    </citation>
    <scope>NUCLEOTIDE SEQUENCE [LARGE SCALE GENOMIC DNA]</scope>
    <source>
        <strain evidence="2 3">CIRM-BRFM 2984</strain>
    </source>
</reference>
<dbReference type="EMBL" id="JAWWNJ010000005">
    <property type="protein sequence ID" value="KAK7055424.1"/>
    <property type="molecule type" value="Genomic_DNA"/>
</dbReference>
<dbReference type="Gene3D" id="1.25.40.10">
    <property type="entry name" value="Tetratricopeptide repeat domain"/>
    <property type="match status" value="1"/>
</dbReference>
<dbReference type="PANTHER" id="PTHR47938:SF35">
    <property type="entry name" value="PENTATRICOPEPTIDE REPEAT-CONTAINING PROTEIN 4, MITOCHONDRIAL-RELATED"/>
    <property type="match status" value="1"/>
</dbReference>
<accession>A0AAW0DRN8</accession>
<feature type="region of interest" description="Disordered" evidence="1">
    <location>
        <begin position="44"/>
        <end position="91"/>
    </location>
</feature>
<evidence type="ECO:0000313" key="2">
    <source>
        <dbReference type="EMBL" id="KAK7055424.1"/>
    </source>
</evidence>
<keyword evidence="3" id="KW-1185">Reference proteome</keyword>
<gene>
    <name evidence="2" type="ORF">R3P38DRAFT_3342521</name>
</gene>
<evidence type="ECO:0000256" key="1">
    <source>
        <dbReference type="SAM" id="MobiDB-lite"/>
    </source>
</evidence>
<sequence length="848" mass="94263">MSGALPPGLWDLTMSRLCHRPSPCRWGRLGFAHSVKQRAQAAVARARSSPTPPFSVVSPKDEPPKRILTRQTTKRPGPLTPRSGRSASRPVAEIEQRVNELKEAANVEVLASESLFFSEDELLTMYEDVLAHQAQDTGTISTAPDKANRVEEDLATVRQVERQLVNDLHRRISLSTEESPLIAKLRKFSPPALNAPVFDESVELHRRVLELANASLDRLEVVQPSTSQKPTVPIALFSLREYEALTRHCMDKGDFDAAQSVLQLMKRSGLDIPEASLTLVLRQYSDVGDIEGAEHCLATFLTGAPTDPQRHLHVKCHLKATPPNYVPESALTLLHSYESQGHPAPMKTYTSTIAFLYSTRLSIARAQAWDLFSHMRYVAHPKPDVVLYTAMIRACASPVSPARSSEPERALDLWAEMTVDQGLTPTVGSYNAVILACAKSGRKEYVNEAFRISKQMLDSNRDAYGRSAYLPDRRTLCALLEGAKRIGDLARARWILADMVKTDASEEEGVNEEIMVHVFHTYTSYVPPFTRHLAALVPGREQQESLLVDSEIANPAESAAHIPPPVDHSPRFTRIPPQTSHEVMEEVQTLFQRVLEDTEKVSREATPDSLFADGKTFQHVKFSTRLVNSYLSVHYQHSTLEASEPLFWKVFDEAGISPDARSYPAATCGDCPRTPTSHLHASKPRPQPIAGLRADHSPHFTSTPFLLAHAAACKSATIYYKYILLQWRAPNSLVPAPRPDLALSAGTLPPTRFQLPKSTFPRPHLRFRSTPALPTRSRWDAETKSVQATGRLIEEQTHYLREPTSPQIPFSSLALRRRNLNTPDPPPPPSPSVPLHIDAIAADSLALR</sequence>
<comment type="caution">
    <text evidence="2">The sequence shown here is derived from an EMBL/GenBank/DDBJ whole genome shotgun (WGS) entry which is preliminary data.</text>
</comment>
<feature type="compositionally biased region" description="Low complexity" evidence="1">
    <location>
        <begin position="44"/>
        <end position="58"/>
    </location>
</feature>
<name>A0AAW0DRN8_9AGAR</name>
<protein>
    <submittedName>
        <fullName evidence="2">Uncharacterized protein</fullName>
    </submittedName>
</protein>